<dbReference type="Proteomes" id="UP000284403">
    <property type="component" value="Unassembled WGS sequence"/>
</dbReference>
<keyword evidence="2" id="KW-0576">Peroxisome</keyword>
<organism evidence="4 5">
    <name type="scientific">Trypanosoma conorhini</name>
    <dbReference type="NCBI Taxonomy" id="83891"/>
    <lineage>
        <taxon>Eukaryota</taxon>
        <taxon>Discoba</taxon>
        <taxon>Euglenozoa</taxon>
        <taxon>Kinetoplastea</taxon>
        <taxon>Metakinetoplastina</taxon>
        <taxon>Trypanosomatida</taxon>
        <taxon>Trypanosomatidae</taxon>
        <taxon>Trypanosoma</taxon>
    </lineage>
</organism>
<evidence type="ECO:0000313" key="4">
    <source>
        <dbReference type="EMBL" id="RNF22238.1"/>
    </source>
</evidence>
<proteinExistence type="inferred from homology"/>
<sequence length="482" mass="52701">MTATLFRQYISWVRENGENAQSLERLTQMAARIVTDPRNLVTTELAWTLINLHSLVNRTIHATAGRRVGRTEQVGIFLRTVSEVECLLELGLRRFCGHEAAWNVLLALQTLKCVLNLFVHQQLFIVPWIWAAVRRRLRLMLQQLMRLPEYGRRASSAVTERITASFVGRVPSAPSQAGTLGPANTRLVIPRVAVRRVHRRAAADNDDQAGVAETGASFPCTAMDLLGILVDLLLVLRPLLLLFCARRAFPAGAAGIAVLPVLPRAGDDDDGRGEAKKDEAAATTAPTDAPVRDDLALVHAVMHDGVSKSLLSSWGVGLSFFGLDAALALLSRHIRRHRVPVVYINNADDRQGPAGVAGAGGVRDGEVSSRGGDAGSALLDKAGANGNGDAAAPFLPRPPTGNVTEFIPAVSRDSLRVQQVLRNMAFSFLRDPFFPALLQQFVYRNFVVGRVNRIPLLGPILAFQVAYFLCKQHYCFMYLLEQ</sequence>
<evidence type="ECO:0000256" key="1">
    <source>
        <dbReference type="ARBA" id="ARBA00009505"/>
    </source>
</evidence>
<evidence type="ECO:0000256" key="3">
    <source>
        <dbReference type="SAM" id="MobiDB-lite"/>
    </source>
</evidence>
<dbReference type="InterPro" id="IPR013919">
    <property type="entry name" value="Pex16"/>
</dbReference>
<dbReference type="GeneID" id="40316781"/>
<evidence type="ECO:0000313" key="5">
    <source>
        <dbReference type="Proteomes" id="UP000284403"/>
    </source>
</evidence>
<comment type="similarity">
    <text evidence="1 2">Belongs to the peroxin-16 family.</text>
</comment>
<dbReference type="EMBL" id="MKKU01000140">
    <property type="protein sequence ID" value="RNF22238.1"/>
    <property type="molecule type" value="Genomic_DNA"/>
</dbReference>
<dbReference type="GO" id="GO:0005778">
    <property type="term" value="C:peroxisomal membrane"/>
    <property type="evidence" value="ECO:0007669"/>
    <property type="project" value="UniProtKB-SubCell"/>
</dbReference>
<name>A0A422PX05_9TRYP</name>
<dbReference type="Pfam" id="PF08610">
    <property type="entry name" value="Pex16"/>
    <property type="match status" value="1"/>
</dbReference>
<protein>
    <recommendedName>
        <fullName evidence="2">Peroxisomal membrane protein PEX16</fullName>
    </recommendedName>
</protein>
<dbReference type="RefSeq" id="XP_029229786.1">
    <property type="nucleotide sequence ID" value="XM_029370092.1"/>
</dbReference>
<comment type="subcellular location">
    <subcellularLocation>
        <location evidence="2">Peroxisome membrane</location>
    </subcellularLocation>
</comment>
<keyword evidence="2" id="KW-0962">Peroxisome biogenesis</keyword>
<reference evidence="4 5" key="1">
    <citation type="journal article" date="2018" name="BMC Genomics">
        <title>Genomic comparison of Trypanosoma conorhini and Trypanosoma rangeli to Trypanosoma cruzi strains of high and low virulence.</title>
        <authorList>
            <person name="Bradwell K.R."/>
            <person name="Koparde V.N."/>
            <person name="Matveyev A.V."/>
            <person name="Serrano M.G."/>
            <person name="Alves J.M."/>
            <person name="Parikh H."/>
            <person name="Huang B."/>
            <person name="Lee V."/>
            <person name="Espinosa-Alvarez O."/>
            <person name="Ortiz P.A."/>
            <person name="Costa-Martins A.G."/>
            <person name="Teixeira M.M."/>
            <person name="Buck G.A."/>
        </authorList>
    </citation>
    <scope>NUCLEOTIDE SEQUENCE [LARGE SCALE GENOMIC DNA]</scope>
    <source>
        <strain evidence="4 5">025E</strain>
    </source>
</reference>
<evidence type="ECO:0000256" key="2">
    <source>
        <dbReference type="RuleBase" id="RU365003"/>
    </source>
</evidence>
<dbReference type="PANTHER" id="PTHR13299">
    <property type="entry name" value="PEROXISOMAL MEMBRANE PROTEIN PEX16"/>
    <property type="match status" value="1"/>
</dbReference>
<dbReference type="PANTHER" id="PTHR13299:SF0">
    <property type="entry name" value="PEROXISOMAL MEMBRANE PROTEIN PEX16"/>
    <property type="match status" value="1"/>
</dbReference>
<keyword evidence="5" id="KW-1185">Reference proteome</keyword>
<dbReference type="GO" id="GO:0007031">
    <property type="term" value="P:peroxisome organization"/>
    <property type="evidence" value="ECO:0007669"/>
    <property type="project" value="UniProtKB-KW"/>
</dbReference>
<gene>
    <name evidence="4" type="ORF">Tco025E_03170</name>
</gene>
<dbReference type="OrthoDB" id="264787at2759"/>
<accession>A0A422PX05</accession>
<dbReference type="AlphaFoldDB" id="A0A422PX05"/>
<feature type="region of interest" description="Disordered" evidence="3">
    <location>
        <begin position="267"/>
        <end position="286"/>
    </location>
</feature>
<comment type="caution">
    <text evidence="4">The sequence shown here is derived from an EMBL/GenBank/DDBJ whole genome shotgun (WGS) entry which is preliminary data.</text>
</comment>